<sequence>MNIDSTGTSTRESVQVRRFHEGDSVEEVTLLLHRAYADHAAAGRIFFASYQSPQDTRHRLSKGECWIAVRDDALVGTVTVSAPHTAPTGYPAPEGAGSFWQLAVDPSQRGNGLGHRLLTLAEARMAALGSTHAVIDTSATAEDLVAWYRRRGYVPIGTWRWDVTNYDSVVLAKILPTKPDTP</sequence>
<dbReference type="GO" id="GO:0005840">
    <property type="term" value="C:ribosome"/>
    <property type="evidence" value="ECO:0007669"/>
    <property type="project" value="UniProtKB-KW"/>
</dbReference>
<proteinExistence type="predicted"/>
<keyword evidence="5" id="KW-1185">Reference proteome</keyword>
<evidence type="ECO:0000256" key="2">
    <source>
        <dbReference type="ARBA" id="ARBA00023315"/>
    </source>
</evidence>
<keyword evidence="4" id="KW-0687">Ribonucleoprotein</keyword>
<dbReference type="InterPro" id="IPR016181">
    <property type="entry name" value="Acyl_CoA_acyltransferase"/>
</dbReference>
<comment type="caution">
    <text evidence="4">The sequence shown here is derived from an EMBL/GenBank/DDBJ whole genome shotgun (WGS) entry which is preliminary data.</text>
</comment>
<dbReference type="CDD" id="cd04301">
    <property type="entry name" value="NAT_SF"/>
    <property type="match status" value="1"/>
</dbReference>
<organism evidence="4 5">
    <name type="scientific">Nonomuraea dietziae</name>
    <dbReference type="NCBI Taxonomy" id="65515"/>
    <lineage>
        <taxon>Bacteria</taxon>
        <taxon>Bacillati</taxon>
        <taxon>Actinomycetota</taxon>
        <taxon>Actinomycetes</taxon>
        <taxon>Streptosporangiales</taxon>
        <taxon>Streptosporangiaceae</taxon>
        <taxon>Nonomuraea</taxon>
    </lineage>
</organism>
<gene>
    <name evidence="4" type="ORF">FHR33_001754</name>
</gene>
<evidence type="ECO:0000256" key="1">
    <source>
        <dbReference type="ARBA" id="ARBA00022679"/>
    </source>
</evidence>
<dbReference type="PROSITE" id="PS51186">
    <property type="entry name" value="GNAT"/>
    <property type="match status" value="1"/>
</dbReference>
<dbReference type="AlphaFoldDB" id="A0A7W5UZH1"/>
<name>A0A7W5UZH1_9ACTN</name>
<dbReference type="SUPFAM" id="SSF55729">
    <property type="entry name" value="Acyl-CoA N-acyltransferases (Nat)"/>
    <property type="match status" value="1"/>
</dbReference>
<keyword evidence="2" id="KW-0012">Acyltransferase</keyword>
<dbReference type="EMBL" id="JACIBV010000001">
    <property type="protein sequence ID" value="MBB3725894.1"/>
    <property type="molecule type" value="Genomic_DNA"/>
</dbReference>
<evidence type="ECO:0000259" key="3">
    <source>
        <dbReference type="PROSITE" id="PS51186"/>
    </source>
</evidence>
<dbReference type="PANTHER" id="PTHR43877:SF2">
    <property type="entry name" value="AMINOALKYLPHOSPHONATE N-ACETYLTRANSFERASE-RELATED"/>
    <property type="match status" value="1"/>
</dbReference>
<dbReference type="InterPro" id="IPR000182">
    <property type="entry name" value="GNAT_dom"/>
</dbReference>
<dbReference type="PANTHER" id="PTHR43877">
    <property type="entry name" value="AMINOALKYLPHOSPHONATE N-ACETYLTRANSFERASE-RELATED-RELATED"/>
    <property type="match status" value="1"/>
</dbReference>
<dbReference type="InterPro" id="IPR050832">
    <property type="entry name" value="Bact_Acetyltransf"/>
</dbReference>
<dbReference type="GO" id="GO:0016747">
    <property type="term" value="F:acyltransferase activity, transferring groups other than amino-acyl groups"/>
    <property type="evidence" value="ECO:0007669"/>
    <property type="project" value="InterPro"/>
</dbReference>
<accession>A0A7W5UZH1</accession>
<dbReference type="Gene3D" id="3.40.630.30">
    <property type="match status" value="1"/>
</dbReference>
<reference evidence="4 5" key="1">
    <citation type="submission" date="2020-08" db="EMBL/GenBank/DDBJ databases">
        <title>Sequencing the genomes of 1000 actinobacteria strains.</title>
        <authorList>
            <person name="Klenk H.-P."/>
        </authorList>
    </citation>
    <scope>NUCLEOTIDE SEQUENCE [LARGE SCALE GENOMIC DNA]</scope>
    <source>
        <strain evidence="4 5">DSM 44320</strain>
    </source>
</reference>
<dbReference type="Proteomes" id="UP000579945">
    <property type="component" value="Unassembled WGS sequence"/>
</dbReference>
<feature type="domain" description="N-acetyltransferase" evidence="3">
    <location>
        <begin position="14"/>
        <end position="176"/>
    </location>
</feature>
<keyword evidence="1" id="KW-0808">Transferase</keyword>
<protein>
    <submittedName>
        <fullName evidence="4">Ribosomal protein S18 acetylase RimI-like enzyme</fullName>
    </submittedName>
</protein>
<dbReference type="RefSeq" id="WP_246451712.1">
    <property type="nucleotide sequence ID" value="NZ_JACIBV010000001.1"/>
</dbReference>
<keyword evidence="4" id="KW-0689">Ribosomal protein</keyword>
<dbReference type="GeneID" id="95396109"/>
<evidence type="ECO:0000313" key="4">
    <source>
        <dbReference type="EMBL" id="MBB3725894.1"/>
    </source>
</evidence>
<dbReference type="Pfam" id="PF00583">
    <property type="entry name" value="Acetyltransf_1"/>
    <property type="match status" value="1"/>
</dbReference>
<evidence type="ECO:0000313" key="5">
    <source>
        <dbReference type="Proteomes" id="UP000579945"/>
    </source>
</evidence>